<comment type="subcellular location">
    <subcellularLocation>
        <location evidence="1">Membrane</location>
        <topology evidence="1">Multi-pass membrane protein</topology>
    </subcellularLocation>
</comment>
<dbReference type="InterPro" id="IPR012732">
    <property type="entry name" value="Thia_CytX"/>
</dbReference>
<feature type="transmembrane region" description="Helical" evidence="6">
    <location>
        <begin position="314"/>
        <end position="335"/>
    </location>
</feature>
<comment type="caution">
    <text evidence="7">The sequence shown here is derived from an EMBL/GenBank/DDBJ whole genome shotgun (WGS) entry which is preliminary data.</text>
</comment>
<dbReference type="RefSeq" id="WP_012449591.1">
    <property type="nucleotide sequence ID" value="NZ_CP010520.1"/>
</dbReference>
<evidence type="ECO:0000313" key="8">
    <source>
        <dbReference type="EMBL" id="NFN36181.1"/>
    </source>
</evidence>
<dbReference type="PANTHER" id="PTHR30569">
    <property type="entry name" value="CYTOSINE TRANSPORTER CODB"/>
    <property type="match status" value="1"/>
</dbReference>
<dbReference type="GO" id="GO:0015209">
    <property type="term" value="F:cytosine transmembrane transporter activity"/>
    <property type="evidence" value="ECO:0007669"/>
    <property type="project" value="InterPro"/>
</dbReference>
<dbReference type="Proteomes" id="UP000473681">
    <property type="component" value="Unassembled WGS sequence"/>
</dbReference>
<proteinExistence type="inferred from homology"/>
<evidence type="ECO:0000256" key="6">
    <source>
        <dbReference type="SAM" id="Phobius"/>
    </source>
</evidence>
<protein>
    <submittedName>
        <fullName evidence="7">Putative hydroxymethylpyrimidine transporter CytX</fullName>
    </submittedName>
</protein>
<keyword evidence="5 6" id="KW-0472">Membrane</keyword>
<feature type="transmembrane region" description="Helical" evidence="6">
    <location>
        <begin position="39"/>
        <end position="60"/>
    </location>
</feature>
<dbReference type="Gene3D" id="1.10.4160.10">
    <property type="entry name" value="Hydantoin permease"/>
    <property type="match status" value="1"/>
</dbReference>
<feature type="transmembrane region" description="Helical" evidence="6">
    <location>
        <begin position="211"/>
        <end position="230"/>
    </location>
</feature>
<dbReference type="InterPro" id="IPR030191">
    <property type="entry name" value="CodB"/>
</dbReference>
<sequence>MNKKKNLLNNGLLWFGASISIAEILTGGLIAPLGFKKGILAIILGHVIGCTLLYFAGLIGTKSGLSSMESSRMSFGKYGSYVFSSLNILQLVGWTAIMIIGGANVLNAVSNTLFGFANKALWCMLISILIIIWILIGFENLGRLNVIAVGGLFILTIVLGIVIFKGANFKLSTISDNILSFGMAVELSVAMPLSWLPLIADYTRNNQNNQLITPISVFSYLLGSVWMYIIGLGGSLYAGTSDIAQILMQAGLGIIAMIIVLMSTVTTTFLDVYSAGVSCTNISKKISTKHLAVIVCIVGMLIAMFTPIEQFENFLYLIGSVFAPMISIVITDYFILKNRELNSKLNVLNLIIWIIGFIVYRIFMQINIIVGNTLPVMIIISFICLILNLIKKQLHRFSIK</sequence>
<dbReference type="OrthoDB" id="9780088at2"/>
<evidence type="ECO:0000256" key="4">
    <source>
        <dbReference type="ARBA" id="ARBA00022989"/>
    </source>
</evidence>
<organism evidence="7 10">
    <name type="scientific">Clostridium botulinum</name>
    <dbReference type="NCBI Taxonomy" id="1491"/>
    <lineage>
        <taxon>Bacteria</taxon>
        <taxon>Bacillati</taxon>
        <taxon>Bacillota</taxon>
        <taxon>Clostridia</taxon>
        <taxon>Eubacteriales</taxon>
        <taxon>Clostridiaceae</taxon>
        <taxon>Clostridium</taxon>
    </lineage>
</organism>
<accession>A0A0C2SD94</accession>
<evidence type="ECO:0000256" key="5">
    <source>
        <dbReference type="ARBA" id="ARBA00023136"/>
    </source>
</evidence>
<dbReference type="Pfam" id="PF02133">
    <property type="entry name" value="Transp_cyt_pur"/>
    <property type="match status" value="1"/>
</dbReference>
<feature type="transmembrane region" description="Helical" evidence="6">
    <location>
        <begin position="145"/>
        <end position="166"/>
    </location>
</feature>
<feature type="transmembrane region" description="Helical" evidence="6">
    <location>
        <begin position="81"/>
        <end position="100"/>
    </location>
</feature>
<gene>
    <name evidence="7" type="primary">cytX</name>
    <name evidence="7" type="ORF">FC774_07000</name>
    <name evidence="8" type="ORF">FDB51_13875</name>
</gene>
<name>A0A0C2SD94_CLOBO</name>
<dbReference type="AlphaFoldDB" id="A0A0C2SD94"/>
<dbReference type="EMBL" id="SWOV01000014">
    <property type="protein sequence ID" value="NFF87620.1"/>
    <property type="molecule type" value="Genomic_DNA"/>
</dbReference>
<feature type="transmembrane region" description="Helical" evidence="6">
    <location>
        <begin position="250"/>
        <end position="270"/>
    </location>
</feature>
<keyword evidence="4 6" id="KW-1133">Transmembrane helix</keyword>
<dbReference type="NCBIfam" id="TIGR02358">
    <property type="entry name" value="thia_cytX"/>
    <property type="match status" value="1"/>
</dbReference>
<feature type="transmembrane region" description="Helical" evidence="6">
    <location>
        <begin position="12"/>
        <end position="33"/>
    </location>
</feature>
<feature type="transmembrane region" description="Helical" evidence="6">
    <location>
        <begin position="347"/>
        <end position="363"/>
    </location>
</feature>
<keyword evidence="3 6" id="KW-0812">Transmembrane</keyword>
<evidence type="ECO:0000256" key="3">
    <source>
        <dbReference type="ARBA" id="ARBA00022692"/>
    </source>
</evidence>
<dbReference type="GO" id="GO:0005886">
    <property type="term" value="C:plasma membrane"/>
    <property type="evidence" value="ECO:0007669"/>
    <property type="project" value="TreeGrafter"/>
</dbReference>
<evidence type="ECO:0000256" key="2">
    <source>
        <dbReference type="ARBA" id="ARBA00008974"/>
    </source>
</evidence>
<evidence type="ECO:0000313" key="7">
    <source>
        <dbReference type="EMBL" id="NFF87620.1"/>
    </source>
</evidence>
<evidence type="ECO:0000256" key="1">
    <source>
        <dbReference type="ARBA" id="ARBA00004141"/>
    </source>
</evidence>
<dbReference type="EMBL" id="SWVK01000020">
    <property type="protein sequence ID" value="NFN36181.1"/>
    <property type="molecule type" value="Genomic_DNA"/>
</dbReference>
<feature type="transmembrane region" description="Helical" evidence="6">
    <location>
        <begin position="178"/>
        <end position="199"/>
    </location>
</feature>
<dbReference type="PANTHER" id="PTHR30569:SF0">
    <property type="entry name" value="CYTOSINE PERMEASE"/>
    <property type="match status" value="1"/>
</dbReference>
<comment type="similarity">
    <text evidence="2">Belongs to the purine-cytosine permease (2.A.39) family.</text>
</comment>
<reference evidence="9 10" key="1">
    <citation type="submission" date="2019-04" db="EMBL/GenBank/DDBJ databases">
        <title>Genome sequencing of Clostridium botulinum Groups I-IV and Clostridium butyricum.</title>
        <authorList>
            <person name="Brunt J."/>
            <person name="Van Vliet A.H.M."/>
            <person name="Stringer S.C."/>
            <person name="Carter A.T."/>
            <person name="Peck M.W."/>
        </authorList>
    </citation>
    <scope>NUCLEOTIDE SEQUENCE [LARGE SCALE GENOMIC DNA]</scope>
    <source>
        <strain evidence="7 10">1605</strain>
        <strain evidence="8 9">CB-K-33E</strain>
    </source>
</reference>
<evidence type="ECO:0000313" key="9">
    <source>
        <dbReference type="Proteomes" id="UP000473681"/>
    </source>
</evidence>
<evidence type="ECO:0000313" key="10">
    <source>
        <dbReference type="Proteomes" id="UP000476820"/>
    </source>
</evidence>
<feature type="transmembrane region" description="Helical" evidence="6">
    <location>
        <begin position="120"/>
        <end position="138"/>
    </location>
</feature>
<feature type="transmembrane region" description="Helical" evidence="6">
    <location>
        <begin position="369"/>
        <end position="390"/>
    </location>
</feature>
<dbReference type="InterPro" id="IPR001248">
    <property type="entry name" value="Pur-cyt_permease"/>
</dbReference>
<feature type="transmembrane region" description="Helical" evidence="6">
    <location>
        <begin position="291"/>
        <end position="308"/>
    </location>
</feature>
<dbReference type="Proteomes" id="UP000476820">
    <property type="component" value="Unassembled WGS sequence"/>
</dbReference>